<dbReference type="AlphaFoldDB" id="U7QHF3"/>
<gene>
    <name evidence="1" type="ORF">M595_2686</name>
</gene>
<accession>U7QHF3</accession>
<protein>
    <submittedName>
        <fullName evidence="1">Uncharacterized protein</fullName>
    </submittedName>
</protein>
<proteinExistence type="predicted"/>
<keyword evidence="2" id="KW-1185">Reference proteome</keyword>
<organism evidence="1 2">
    <name type="scientific">Lyngbya aestuarii BL J</name>
    <dbReference type="NCBI Taxonomy" id="1348334"/>
    <lineage>
        <taxon>Bacteria</taxon>
        <taxon>Bacillati</taxon>
        <taxon>Cyanobacteriota</taxon>
        <taxon>Cyanophyceae</taxon>
        <taxon>Oscillatoriophycideae</taxon>
        <taxon>Oscillatoriales</taxon>
        <taxon>Microcoleaceae</taxon>
        <taxon>Lyngbya</taxon>
    </lineage>
</organism>
<sequence length="39" mass="4757">MKTNNQFFMRFGFNIVKFVINRFNDCQALIGVREYFTVF</sequence>
<evidence type="ECO:0000313" key="2">
    <source>
        <dbReference type="Proteomes" id="UP000017127"/>
    </source>
</evidence>
<name>U7QHF3_9CYAN</name>
<reference evidence="1 2" key="1">
    <citation type="journal article" date="2013" name="Front. Microbiol.">
        <title>Comparative genomic analyses of the cyanobacterium, Lyngbya aestuarii BL J, a powerful hydrogen producer.</title>
        <authorList>
            <person name="Kothari A."/>
            <person name="Vaughn M."/>
            <person name="Garcia-Pichel F."/>
        </authorList>
    </citation>
    <scope>NUCLEOTIDE SEQUENCE [LARGE SCALE GENOMIC DNA]</scope>
    <source>
        <strain evidence="1 2">BL J</strain>
    </source>
</reference>
<dbReference type="Proteomes" id="UP000017127">
    <property type="component" value="Unassembled WGS sequence"/>
</dbReference>
<evidence type="ECO:0000313" key="1">
    <source>
        <dbReference type="EMBL" id="ERT07333.1"/>
    </source>
</evidence>
<dbReference type="EMBL" id="AUZM01000023">
    <property type="protein sequence ID" value="ERT07333.1"/>
    <property type="molecule type" value="Genomic_DNA"/>
</dbReference>
<comment type="caution">
    <text evidence="1">The sequence shown here is derived from an EMBL/GenBank/DDBJ whole genome shotgun (WGS) entry which is preliminary data.</text>
</comment>